<dbReference type="Gene3D" id="3.40.50.150">
    <property type="entry name" value="Vaccinia Virus protein VP39"/>
    <property type="match status" value="1"/>
</dbReference>
<keyword evidence="1" id="KW-0489">Methyltransferase</keyword>
<evidence type="ECO:0000256" key="1">
    <source>
        <dbReference type="ARBA" id="ARBA00022603"/>
    </source>
</evidence>
<gene>
    <name evidence="5" type="ORF">LCGC14_2380760</name>
</gene>
<protein>
    <recommendedName>
        <fullName evidence="4">DNA methylase N-4/N-6 domain-containing protein</fullName>
    </recommendedName>
</protein>
<dbReference type="InterPro" id="IPR002941">
    <property type="entry name" value="DNA_methylase_N4/N6"/>
</dbReference>
<dbReference type="InterPro" id="IPR029063">
    <property type="entry name" value="SAM-dependent_MTases_sf"/>
</dbReference>
<dbReference type="EMBL" id="LAZR01035303">
    <property type="protein sequence ID" value="KKL27878.1"/>
    <property type="molecule type" value="Genomic_DNA"/>
</dbReference>
<feature type="region of interest" description="Disordered" evidence="3">
    <location>
        <begin position="53"/>
        <end position="78"/>
    </location>
</feature>
<dbReference type="InterPro" id="IPR001091">
    <property type="entry name" value="RM_Methyltransferase"/>
</dbReference>
<dbReference type="SUPFAM" id="SSF53335">
    <property type="entry name" value="S-adenosyl-L-methionine-dependent methyltransferases"/>
    <property type="match status" value="1"/>
</dbReference>
<dbReference type="AlphaFoldDB" id="A0A0F9EVS7"/>
<keyword evidence="2" id="KW-0808">Transferase</keyword>
<evidence type="ECO:0000256" key="3">
    <source>
        <dbReference type="SAM" id="MobiDB-lite"/>
    </source>
</evidence>
<accession>A0A0F9EVS7</accession>
<evidence type="ECO:0000313" key="5">
    <source>
        <dbReference type="EMBL" id="KKL27878.1"/>
    </source>
</evidence>
<name>A0A0F9EVS7_9ZZZZ</name>
<organism evidence="5">
    <name type="scientific">marine sediment metagenome</name>
    <dbReference type="NCBI Taxonomy" id="412755"/>
    <lineage>
        <taxon>unclassified sequences</taxon>
        <taxon>metagenomes</taxon>
        <taxon>ecological metagenomes</taxon>
    </lineage>
</organism>
<evidence type="ECO:0000256" key="2">
    <source>
        <dbReference type="ARBA" id="ARBA00022679"/>
    </source>
</evidence>
<dbReference type="GO" id="GO:0032259">
    <property type="term" value="P:methylation"/>
    <property type="evidence" value="ECO:0007669"/>
    <property type="project" value="UniProtKB-KW"/>
</dbReference>
<dbReference type="GO" id="GO:0003677">
    <property type="term" value="F:DNA binding"/>
    <property type="evidence" value="ECO:0007669"/>
    <property type="project" value="InterPro"/>
</dbReference>
<comment type="caution">
    <text evidence="5">The sequence shown here is derived from an EMBL/GenBank/DDBJ whole genome shotgun (WGS) entry which is preliminary data.</text>
</comment>
<dbReference type="Pfam" id="PF01555">
    <property type="entry name" value="N6_N4_Mtase"/>
    <property type="match status" value="1"/>
</dbReference>
<dbReference type="PRINTS" id="PR00508">
    <property type="entry name" value="S21N4MTFRASE"/>
</dbReference>
<dbReference type="GO" id="GO:0008170">
    <property type="term" value="F:N-methyltransferase activity"/>
    <property type="evidence" value="ECO:0007669"/>
    <property type="project" value="InterPro"/>
</dbReference>
<feature type="non-terminal residue" evidence="5">
    <location>
        <position position="1"/>
    </location>
</feature>
<reference evidence="5" key="1">
    <citation type="journal article" date="2015" name="Nature">
        <title>Complex archaea that bridge the gap between prokaryotes and eukaryotes.</title>
        <authorList>
            <person name="Spang A."/>
            <person name="Saw J.H."/>
            <person name="Jorgensen S.L."/>
            <person name="Zaremba-Niedzwiedzka K."/>
            <person name="Martijn J."/>
            <person name="Lind A.E."/>
            <person name="van Eijk R."/>
            <person name="Schleper C."/>
            <person name="Guy L."/>
            <person name="Ettema T.J."/>
        </authorList>
    </citation>
    <scope>NUCLEOTIDE SEQUENCE</scope>
</reference>
<feature type="domain" description="DNA methylase N-4/N-6" evidence="4">
    <location>
        <begin position="3"/>
        <end position="43"/>
    </location>
</feature>
<proteinExistence type="predicted"/>
<evidence type="ECO:0000259" key="4">
    <source>
        <dbReference type="Pfam" id="PF01555"/>
    </source>
</evidence>
<sequence>NNTTRGDSVYDPFCGSGTSLIAAEMLERAVIALELDPLLCDVIVDRWQTFTGKKARRQPVKKTKKKAKQRARKTPRKK</sequence>